<gene>
    <name evidence="2" type="ORF">M231_07442</name>
</gene>
<dbReference type="AlphaFoldDB" id="A0A4Q1BFT0"/>
<dbReference type="VEuPathDB" id="FungiDB:TREMEDRAFT_25064"/>
<name>A0A4Q1BFT0_TREME</name>
<dbReference type="Pfam" id="PF00294">
    <property type="entry name" value="PfkB"/>
    <property type="match status" value="1"/>
</dbReference>
<dbReference type="PANTHER" id="PTHR47098">
    <property type="entry name" value="PROTEIN MAK32"/>
    <property type="match status" value="1"/>
</dbReference>
<dbReference type="OrthoDB" id="497927at2759"/>
<dbReference type="Gene3D" id="3.40.1190.20">
    <property type="match status" value="1"/>
</dbReference>
<feature type="domain" description="Carbohydrate kinase PfkB" evidence="1">
    <location>
        <begin position="145"/>
        <end position="284"/>
    </location>
</feature>
<keyword evidence="3" id="KW-1185">Reference proteome</keyword>
<dbReference type="Proteomes" id="UP000289152">
    <property type="component" value="Unassembled WGS sequence"/>
</dbReference>
<dbReference type="InterPro" id="IPR029056">
    <property type="entry name" value="Ribokinase-like"/>
</dbReference>
<dbReference type="PANTHER" id="PTHR47098:SF2">
    <property type="entry name" value="PROTEIN MAK32"/>
    <property type="match status" value="1"/>
</dbReference>
<accession>A0A4Q1BFT0</accession>
<dbReference type="EMBL" id="SDIL01000145">
    <property type="protein sequence ID" value="RXK35303.1"/>
    <property type="molecule type" value="Genomic_DNA"/>
</dbReference>
<dbReference type="InParanoid" id="A0A4Q1BFT0"/>
<evidence type="ECO:0000259" key="1">
    <source>
        <dbReference type="Pfam" id="PF00294"/>
    </source>
</evidence>
<dbReference type="STRING" id="5217.A0A4Q1BFT0"/>
<protein>
    <recommendedName>
        <fullName evidence="1">Carbohydrate kinase PfkB domain-containing protein</fullName>
    </recommendedName>
</protein>
<reference evidence="2 3" key="1">
    <citation type="submission" date="2016-06" db="EMBL/GenBank/DDBJ databases">
        <title>Evolution of pathogenesis and genome organization in the Tremellales.</title>
        <authorList>
            <person name="Cuomo C."/>
            <person name="Litvintseva A."/>
            <person name="Heitman J."/>
            <person name="Chen Y."/>
            <person name="Sun S."/>
            <person name="Springer D."/>
            <person name="Dromer F."/>
            <person name="Young S."/>
            <person name="Zeng Q."/>
            <person name="Chapman S."/>
            <person name="Gujja S."/>
            <person name="Saif S."/>
            <person name="Birren B."/>
        </authorList>
    </citation>
    <scope>NUCLEOTIDE SEQUENCE [LARGE SCALE GENOMIC DNA]</scope>
    <source>
        <strain evidence="2 3">ATCC 28783</strain>
    </source>
</reference>
<organism evidence="2 3">
    <name type="scientific">Tremella mesenterica</name>
    <name type="common">Jelly fungus</name>
    <dbReference type="NCBI Taxonomy" id="5217"/>
    <lineage>
        <taxon>Eukaryota</taxon>
        <taxon>Fungi</taxon>
        <taxon>Dikarya</taxon>
        <taxon>Basidiomycota</taxon>
        <taxon>Agaricomycotina</taxon>
        <taxon>Tremellomycetes</taxon>
        <taxon>Tremellales</taxon>
        <taxon>Tremellaceae</taxon>
        <taxon>Tremella</taxon>
    </lineage>
</organism>
<sequence>MGLSAHFRIAMIAARMFLPPTHVGLIVDKGYDFPSEFEIQLRAYGEMAWLRARDGPTTRADGHQTFKYLSPQLHLTPKDLILPPSPFAQPHLPEYIHVVSGTLRAKAIVEEMSSIRREGINGIGKDWKAKIVWEPLGFSCVPSELENFRTIAPHLDMISPNLIEARSILALPFGNTSTVTEEKRDVENVTRQLRDALADEMGCSPKVIVRAGKLGAYTISDDWEGWTPAFWREDEQGQIADTTGGGNAYLGGLCAGLLLSDGDLQAAGIYAAVGASFAIQQRGSPHLVIIDERETWNGTDPWIRVRGLVQRVSDEASNFTPI</sequence>
<comment type="caution">
    <text evidence="2">The sequence shown here is derived from an EMBL/GenBank/DDBJ whole genome shotgun (WGS) entry which is preliminary data.</text>
</comment>
<evidence type="ECO:0000313" key="3">
    <source>
        <dbReference type="Proteomes" id="UP000289152"/>
    </source>
</evidence>
<dbReference type="SUPFAM" id="SSF53613">
    <property type="entry name" value="Ribokinase-like"/>
    <property type="match status" value="1"/>
</dbReference>
<dbReference type="InterPro" id="IPR011611">
    <property type="entry name" value="PfkB_dom"/>
</dbReference>
<evidence type="ECO:0000313" key="2">
    <source>
        <dbReference type="EMBL" id="RXK35303.1"/>
    </source>
</evidence>
<proteinExistence type="predicted"/>